<dbReference type="InterPro" id="IPR035069">
    <property type="entry name" value="TTHA1013/TTHA0281-like"/>
</dbReference>
<dbReference type="SUPFAM" id="SSF47598">
    <property type="entry name" value="Ribbon-helix-helix"/>
    <property type="match status" value="1"/>
</dbReference>
<keyword evidence="2" id="KW-1185">Reference proteome</keyword>
<comment type="caution">
    <text evidence="1">The sequence shown here is derived from an EMBL/GenBank/DDBJ whole genome shotgun (WGS) entry which is preliminary data.</text>
</comment>
<reference evidence="1 2" key="1">
    <citation type="submission" date="2015-04" db="EMBL/GenBank/DDBJ databases">
        <title>Whole genome shotgun sequence of Flavihumibacter petaseus NBRC 106054.</title>
        <authorList>
            <person name="Miyazawa S."/>
            <person name="Hosoyama A."/>
            <person name="Hashimoto M."/>
            <person name="Noguchi M."/>
            <person name="Tsuchikane K."/>
            <person name="Ohji S."/>
            <person name="Yamazoe A."/>
            <person name="Ichikawa N."/>
            <person name="Kimura A."/>
            <person name="Fujita N."/>
        </authorList>
    </citation>
    <scope>NUCLEOTIDE SEQUENCE [LARGE SCALE GENOMIC DNA]</scope>
    <source>
        <strain evidence="1 2">NBRC 106054</strain>
    </source>
</reference>
<dbReference type="InterPro" id="IPR013321">
    <property type="entry name" value="Arc_rbn_hlx_hlx"/>
</dbReference>
<protein>
    <submittedName>
        <fullName evidence="1">Putative toxin-antitoxin system antitoxin component</fullName>
    </submittedName>
</protein>
<name>A0A0E9N0U1_9BACT</name>
<dbReference type="STRING" id="1220578.FPE01S_02_04830"/>
<dbReference type="Pfam" id="PF05534">
    <property type="entry name" value="HicB"/>
    <property type="match status" value="1"/>
</dbReference>
<dbReference type="InterPro" id="IPR010985">
    <property type="entry name" value="Ribbon_hlx_hlx"/>
</dbReference>
<gene>
    <name evidence="1" type="ORF">FPE01S_02_04830</name>
</gene>
<sequence length="131" mass="14908">MNFSKKETTYKMSEFLTYKNYLATVHFSAEDDVFVGKVLTTADLISFEGSSVRELKKAFHEAVDDYLELCEELGKEPDKTYKGTFNVRVPAELHKDAAVFAATKNISLNDFIKTAIDFALSHKKELTLQLR</sequence>
<dbReference type="EMBL" id="BBWV01000002">
    <property type="protein sequence ID" value="GAO43378.1"/>
    <property type="molecule type" value="Genomic_DNA"/>
</dbReference>
<dbReference type="InterPro" id="IPR008651">
    <property type="entry name" value="Uncharacterised_HicB"/>
</dbReference>
<dbReference type="GO" id="GO:0006355">
    <property type="term" value="P:regulation of DNA-templated transcription"/>
    <property type="evidence" value="ECO:0007669"/>
    <property type="project" value="InterPro"/>
</dbReference>
<dbReference type="Proteomes" id="UP000033121">
    <property type="component" value="Unassembled WGS sequence"/>
</dbReference>
<evidence type="ECO:0000313" key="1">
    <source>
        <dbReference type="EMBL" id="GAO43378.1"/>
    </source>
</evidence>
<dbReference type="SUPFAM" id="SSF143100">
    <property type="entry name" value="TTHA1013/TTHA0281-like"/>
    <property type="match status" value="1"/>
</dbReference>
<dbReference type="Gene3D" id="1.10.1220.10">
    <property type="entry name" value="Met repressor-like"/>
    <property type="match status" value="1"/>
</dbReference>
<accession>A0A0E9N0U1</accession>
<organism evidence="1 2">
    <name type="scientific">Flavihumibacter petaseus NBRC 106054</name>
    <dbReference type="NCBI Taxonomy" id="1220578"/>
    <lineage>
        <taxon>Bacteria</taxon>
        <taxon>Pseudomonadati</taxon>
        <taxon>Bacteroidota</taxon>
        <taxon>Chitinophagia</taxon>
        <taxon>Chitinophagales</taxon>
        <taxon>Chitinophagaceae</taxon>
        <taxon>Flavihumibacter</taxon>
    </lineage>
</organism>
<dbReference type="AlphaFoldDB" id="A0A0E9N0U1"/>
<proteinExistence type="predicted"/>
<evidence type="ECO:0000313" key="2">
    <source>
        <dbReference type="Proteomes" id="UP000033121"/>
    </source>
</evidence>